<dbReference type="InParanoid" id="A0A3Q7HBP3"/>
<name>A0A3Q7HBP3_SOLLC</name>
<keyword evidence="2" id="KW-1185">Reference proteome</keyword>
<reference evidence="1" key="1">
    <citation type="journal article" date="2012" name="Nature">
        <title>The tomato genome sequence provides insights into fleshy fruit evolution.</title>
        <authorList>
            <consortium name="Tomato Genome Consortium"/>
        </authorList>
    </citation>
    <scope>NUCLEOTIDE SEQUENCE [LARGE SCALE GENOMIC DNA]</scope>
    <source>
        <strain evidence="1">cv. Heinz 1706</strain>
    </source>
</reference>
<dbReference type="AlphaFoldDB" id="A0A3Q7HBP3"/>
<dbReference type="STRING" id="4081.A0A3Q7HBP3"/>
<protein>
    <submittedName>
        <fullName evidence="1">Uncharacterized protein</fullName>
    </submittedName>
</protein>
<evidence type="ECO:0000313" key="1">
    <source>
        <dbReference type="EnsemblPlants" id="Solyc07g041170.2.1"/>
    </source>
</evidence>
<organism evidence="1">
    <name type="scientific">Solanum lycopersicum</name>
    <name type="common">Tomato</name>
    <name type="synonym">Lycopersicon esculentum</name>
    <dbReference type="NCBI Taxonomy" id="4081"/>
    <lineage>
        <taxon>Eukaryota</taxon>
        <taxon>Viridiplantae</taxon>
        <taxon>Streptophyta</taxon>
        <taxon>Embryophyta</taxon>
        <taxon>Tracheophyta</taxon>
        <taxon>Spermatophyta</taxon>
        <taxon>Magnoliopsida</taxon>
        <taxon>eudicotyledons</taxon>
        <taxon>Gunneridae</taxon>
        <taxon>Pentapetalae</taxon>
        <taxon>asterids</taxon>
        <taxon>lamiids</taxon>
        <taxon>Solanales</taxon>
        <taxon>Solanaceae</taxon>
        <taxon>Solanoideae</taxon>
        <taxon>Solaneae</taxon>
        <taxon>Solanum</taxon>
        <taxon>Solanum subgen. Lycopersicon</taxon>
    </lineage>
</organism>
<accession>A0A3Q7HBP3</accession>
<evidence type="ECO:0000313" key="2">
    <source>
        <dbReference type="Proteomes" id="UP000004994"/>
    </source>
</evidence>
<sequence length="81" mass="8890">MSTSSSISSVKCVGNVIARPGCWSFLKGGFVLDLPSSYGLLYLQRSDGEKLNISISSVSLQPFTYQLWKKNQQDAIDKVNS</sequence>
<dbReference type="Proteomes" id="UP000004994">
    <property type="component" value="Chromosome 7"/>
</dbReference>
<dbReference type="PaxDb" id="4081-Solyc07g041170.1.1"/>
<dbReference type="EnsemblPlants" id="Solyc07g041170.2.1">
    <property type="protein sequence ID" value="Solyc07g041170.2.1"/>
    <property type="gene ID" value="Solyc07g041170.2"/>
</dbReference>
<reference evidence="1" key="2">
    <citation type="submission" date="2019-01" db="UniProtKB">
        <authorList>
            <consortium name="EnsemblPlants"/>
        </authorList>
    </citation>
    <scope>IDENTIFICATION</scope>
    <source>
        <strain evidence="1">cv. Heinz 1706</strain>
    </source>
</reference>
<proteinExistence type="predicted"/>
<dbReference type="Gramene" id="Solyc07g041170.2.1">
    <property type="protein sequence ID" value="Solyc07g041170.2.1"/>
    <property type="gene ID" value="Solyc07g041170.2"/>
</dbReference>